<evidence type="ECO:0000313" key="2">
    <source>
        <dbReference type="Proteomes" id="UP000658741"/>
    </source>
</evidence>
<dbReference type="RefSeq" id="WP_162697449.1">
    <property type="nucleotide sequence ID" value="NZ_CABFLD010000033.1"/>
</dbReference>
<evidence type="ECO:0000313" key="1">
    <source>
        <dbReference type="EMBL" id="VTX59198.1"/>
    </source>
</evidence>
<gene>
    <name evidence="1" type="ORF">CAGEJMGA_00778</name>
</gene>
<dbReference type="AlphaFoldDB" id="A0AAX3ITS2"/>
<proteinExistence type="predicted"/>
<dbReference type="EMBL" id="CABFLD010000033">
    <property type="protein sequence ID" value="VTX59198.1"/>
    <property type="molecule type" value="Genomic_DNA"/>
</dbReference>
<organism evidence="1 2">
    <name type="scientific">Haemophilus influenzae</name>
    <dbReference type="NCBI Taxonomy" id="727"/>
    <lineage>
        <taxon>Bacteria</taxon>
        <taxon>Pseudomonadati</taxon>
        <taxon>Pseudomonadota</taxon>
        <taxon>Gammaproteobacteria</taxon>
        <taxon>Pasteurellales</taxon>
        <taxon>Pasteurellaceae</taxon>
        <taxon>Haemophilus</taxon>
    </lineage>
</organism>
<protein>
    <submittedName>
        <fullName evidence="1">Uncharacterized protein</fullName>
    </submittedName>
</protein>
<reference evidence="1" key="1">
    <citation type="submission" date="2019-05" db="EMBL/GenBank/DDBJ databases">
        <authorList>
            <person name="Hibberd M."/>
        </authorList>
    </citation>
    <scope>NUCLEOTIDE SEQUENCE</scope>
    <source>
        <strain evidence="1">Haemophilus_influenzae_BgEED16</strain>
    </source>
</reference>
<comment type="caution">
    <text evidence="1">The sequence shown here is derived from an EMBL/GenBank/DDBJ whole genome shotgun (WGS) entry which is preliminary data.</text>
</comment>
<dbReference type="Proteomes" id="UP000658741">
    <property type="component" value="Unassembled WGS sequence"/>
</dbReference>
<name>A0AAX3ITS2_HAEIF</name>
<sequence>MVYKEEHNQGENVAQLAKQKSIEILQSLKPTKDVPSQDELDRMIDNEKKTIIL</sequence>
<accession>A0AAX3ITS2</accession>